<feature type="domain" description="DUF6534" evidence="2">
    <location>
        <begin position="179"/>
        <end position="265"/>
    </location>
</feature>
<dbReference type="InterPro" id="IPR045339">
    <property type="entry name" value="DUF6534"/>
</dbReference>
<feature type="transmembrane region" description="Helical" evidence="1">
    <location>
        <begin position="12"/>
        <end position="31"/>
    </location>
</feature>
<keyword evidence="1" id="KW-0472">Membrane</keyword>
<feature type="transmembrane region" description="Helical" evidence="1">
    <location>
        <begin position="98"/>
        <end position="119"/>
    </location>
</feature>
<reference evidence="3 4" key="1">
    <citation type="submission" date="2014-04" db="EMBL/GenBank/DDBJ databases">
        <authorList>
            <consortium name="DOE Joint Genome Institute"/>
            <person name="Kuo A."/>
            <person name="Gay G."/>
            <person name="Dore J."/>
            <person name="Kohler A."/>
            <person name="Nagy L.G."/>
            <person name="Floudas D."/>
            <person name="Copeland A."/>
            <person name="Barry K.W."/>
            <person name="Cichocki N."/>
            <person name="Veneault-Fourrey C."/>
            <person name="LaButti K."/>
            <person name="Lindquist E.A."/>
            <person name="Lipzen A."/>
            <person name="Lundell T."/>
            <person name="Morin E."/>
            <person name="Murat C."/>
            <person name="Sun H."/>
            <person name="Tunlid A."/>
            <person name="Henrissat B."/>
            <person name="Grigoriev I.V."/>
            <person name="Hibbett D.S."/>
            <person name="Martin F."/>
            <person name="Nordberg H.P."/>
            <person name="Cantor M.N."/>
            <person name="Hua S.X."/>
        </authorList>
    </citation>
    <scope>NUCLEOTIDE SEQUENCE [LARGE SCALE GENOMIC DNA]</scope>
    <source>
        <strain evidence="4">h7</strain>
    </source>
</reference>
<feature type="transmembrane region" description="Helical" evidence="1">
    <location>
        <begin position="216"/>
        <end position="236"/>
    </location>
</feature>
<reference evidence="4" key="2">
    <citation type="submission" date="2015-01" db="EMBL/GenBank/DDBJ databases">
        <title>Evolutionary Origins and Diversification of the Mycorrhizal Mutualists.</title>
        <authorList>
            <consortium name="DOE Joint Genome Institute"/>
            <consortium name="Mycorrhizal Genomics Consortium"/>
            <person name="Kohler A."/>
            <person name="Kuo A."/>
            <person name="Nagy L.G."/>
            <person name="Floudas D."/>
            <person name="Copeland A."/>
            <person name="Barry K.W."/>
            <person name="Cichocki N."/>
            <person name="Veneault-Fourrey C."/>
            <person name="LaButti K."/>
            <person name="Lindquist E.A."/>
            <person name="Lipzen A."/>
            <person name="Lundell T."/>
            <person name="Morin E."/>
            <person name="Murat C."/>
            <person name="Riley R."/>
            <person name="Ohm R."/>
            <person name="Sun H."/>
            <person name="Tunlid A."/>
            <person name="Henrissat B."/>
            <person name="Grigoriev I.V."/>
            <person name="Hibbett D.S."/>
            <person name="Martin F."/>
        </authorList>
    </citation>
    <scope>NUCLEOTIDE SEQUENCE [LARGE SCALE GENOMIC DNA]</scope>
    <source>
        <strain evidence="4">h7</strain>
    </source>
</reference>
<accession>A0A0C3BFE6</accession>
<proteinExistence type="predicted"/>
<sequence>MNTTLPAIPADIALSFWVLYSTGAFSGFFPTKSCFNPLLVRFPPYLYSAAFPKDPLRTKVVVYLIYALEVTQTVLITRSTFVAFVYGFGNMKASDNVGFVWLSVPLLTGIVAFVAEGFYAYRISILARSYWVPGLVSLLAVVQLGGAIASSVLVREAGFFSHLLGRKFYITAAIWNGGSALCDVNIAIAMTYYLSKRASEGMNKTQRLLRGVITRVIEAGIVTALFAIITLVLTLLPNHATFYQVPSAVLAKIYSNSMMVLLNSRIKLSTAAYDSENMRRHFVSVGFYVTERQIITNWGKTFWLRGRELPSQKGKRTYDPFLQLPQENGNIKSEPLA</sequence>
<evidence type="ECO:0000256" key="1">
    <source>
        <dbReference type="SAM" id="Phobius"/>
    </source>
</evidence>
<name>A0A0C3BFE6_HEBCY</name>
<dbReference type="PANTHER" id="PTHR40465">
    <property type="entry name" value="CHROMOSOME 1, WHOLE GENOME SHOTGUN SEQUENCE"/>
    <property type="match status" value="1"/>
</dbReference>
<organism evidence="3 4">
    <name type="scientific">Hebeloma cylindrosporum</name>
    <dbReference type="NCBI Taxonomy" id="76867"/>
    <lineage>
        <taxon>Eukaryota</taxon>
        <taxon>Fungi</taxon>
        <taxon>Dikarya</taxon>
        <taxon>Basidiomycota</taxon>
        <taxon>Agaricomycotina</taxon>
        <taxon>Agaricomycetes</taxon>
        <taxon>Agaricomycetidae</taxon>
        <taxon>Agaricales</taxon>
        <taxon>Agaricineae</taxon>
        <taxon>Hymenogastraceae</taxon>
        <taxon>Hebeloma</taxon>
    </lineage>
</organism>
<keyword evidence="1" id="KW-1133">Transmembrane helix</keyword>
<dbReference type="EMBL" id="KN831819">
    <property type="protein sequence ID" value="KIM35505.1"/>
    <property type="molecule type" value="Genomic_DNA"/>
</dbReference>
<evidence type="ECO:0000259" key="2">
    <source>
        <dbReference type="Pfam" id="PF20152"/>
    </source>
</evidence>
<feature type="transmembrane region" description="Helical" evidence="1">
    <location>
        <begin position="60"/>
        <end position="86"/>
    </location>
</feature>
<dbReference type="AlphaFoldDB" id="A0A0C3BFE6"/>
<dbReference type="OrthoDB" id="2536347at2759"/>
<protein>
    <recommendedName>
        <fullName evidence="2">DUF6534 domain-containing protein</fullName>
    </recommendedName>
</protein>
<feature type="transmembrane region" description="Helical" evidence="1">
    <location>
        <begin position="173"/>
        <end position="195"/>
    </location>
</feature>
<feature type="transmembrane region" description="Helical" evidence="1">
    <location>
        <begin position="131"/>
        <end position="153"/>
    </location>
</feature>
<dbReference type="STRING" id="686832.A0A0C3BFE6"/>
<dbReference type="Proteomes" id="UP000053424">
    <property type="component" value="Unassembled WGS sequence"/>
</dbReference>
<dbReference type="Pfam" id="PF20152">
    <property type="entry name" value="DUF6534"/>
    <property type="match status" value="1"/>
</dbReference>
<gene>
    <name evidence="3" type="ORF">M413DRAFT_430727</name>
</gene>
<dbReference type="HOGENOM" id="CLU_046025_2_1_1"/>
<evidence type="ECO:0000313" key="4">
    <source>
        <dbReference type="Proteomes" id="UP000053424"/>
    </source>
</evidence>
<dbReference type="PANTHER" id="PTHR40465:SF1">
    <property type="entry name" value="DUF6534 DOMAIN-CONTAINING PROTEIN"/>
    <property type="match status" value="1"/>
</dbReference>
<keyword evidence="1" id="KW-0812">Transmembrane</keyword>
<evidence type="ECO:0000313" key="3">
    <source>
        <dbReference type="EMBL" id="KIM35505.1"/>
    </source>
</evidence>
<keyword evidence="4" id="KW-1185">Reference proteome</keyword>